<evidence type="ECO:0000256" key="3">
    <source>
        <dbReference type="ARBA" id="ARBA00022833"/>
    </source>
</evidence>
<evidence type="ECO:0000256" key="6">
    <source>
        <dbReference type="SAM" id="Phobius"/>
    </source>
</evidence>
<dbReference type="Proteomes" id="UP000239899">
    <property type="component" value="Unassembled WGS sequence"/>
</dbReference>
<feature type="transmembrane region" description="Helical" evidence="6">
    <location>
        <begin position="532"/>
        <end position="552"/>
    </location>
</feature>
<dbReference type="InterPro" id="IPR037185">
    <property type="entry name" value="EmrE-like"/>
</dbReference>
<keyword evidence="2 4" id="KW-0863">Zinc-finger</keyword>
<dbReference type="PROSITE" id="PS50865">
    <property type="entry name" value="ZF_MYND_2"/>
    <property type="match status" value="1"/>
</dbReference>
<evidence type="ECO:0000256" key="1">
    <source>
        <dbReference type="ARBA" id="ARBA00022723"/>
    </source>
</evidence>
<evidence type="ECO:0000256" key="5">
    <source>
        <dbReference type="SAM" id="MobiDB-lite"/>
    </source>
</evidence>
<feature type="compositionally biased region" description="Low complexity" evidence="5">
    <location>
        <begin position="393"/>
        <end position="402"/>
    </location>
</feature>
<keyword evidence="9" id="KW-1185">Reference proteome</keyword>
<dbReference type="SUPFAM" id="SSF103481">
    <property type="entry name" value="Multidrug resistance efflux transporter EmrE"/>
    <property type="match status" value="1"/>
</dbReference>
<keyword evidence="3" id="KW-0862">Zinc</keyword>
<evidence type="ECO:0000313" key="8">
    <source>
        <dbReference type="EMBL" id="PRW58098.1"/>
    </source>
</evidence>
<feature type="transmembrane region" description="Helical" evidence="6">
    <location>
        <begin position="655"/>
        <end position="674"/>
    </location>
</feature>
<proteinExistence type="predicted"/>
<protein>
    <submittedName>
        <fullName evidence="8">Ankyrin repeat-containing YAR1</fullName>
    </submittedName>
</protein>
<keyword evidence="1" id="KW-0479">Metal-binding</keyword>
<feature type="transmembrane region" description="Helical" evidence="6">
    <location>
        <begin position="694"/>
        <end position="713"/>
    </location>
</feature>
<dbReference type="SUPFAM" id="SSF144232">
    <property type="entry name" value="HIT/MYND zinc finger-like"/>
    <property type="match status" value="1"/>
</dbReference>
<feature type="transmembrane region" description="Helical" evidence="6">
    <location>
        <begin position="622"/>
        <end position="643"/>
    </location>
</feature>
<feature type="compositionally biased region" description="Low complexity" evidence="5">
    <location>
        <begin position="475"/>
        <end position="487"/>
    </location>
</feature>
<feature type="region of interest" description="Disordered" evidence="5">
    <location>
        <begin position="393"/>
        <end position="507"/>
    </location>
</feature>
<dbReference type="InterPro" id="IPR002893">
    <property type="entry name" value="Znf_MYND"/>
</dbReference>
<evidence type="ECO:0000259" key="7">
    <source>
        <dbReference type="PROSITE" id="PS50865"/>
    </source>
</evidence>
<feature type="transmembrane region" description="Helical" evidence="6">
    <location>
        <begin position="751"/>
        <end position="770"/>
    </location>
</feature>
<dbReference type="OrthoDB" id="513977at2759"/>
<feature type="compositionally biased region" description="Basic and acidic residues" evidence="5">
    <location>
        <begin position="407"/>
        <end position="417"/>
    </location>
</feature>
<organism evidence="8 9">
    <name type="scientific">Chlorella sorokiniana</name>
    <name type="common">Freshwater green alga</name>
    <dbReference type="NCBI Taxonomy" id="3076"/>
    <lineage>
        <taxon>Eukaryota</taxon>
        <taxon>Viridiplantae</taxon>
        <taxon>Chlorophyta</taxon>
        <taxon>core chlorophytes</taxon>
        <taxon>Trebouxiophyceae</taxon>
        <taxon>Chlorellales</taxon>
        <taxon>Chlorellaceae</taxon>
        <taxon>Chlorella clade</taxon>
        <taxon>Chlorella</taxon>
    </lineage>
</organism>
<dbReference type="GO" id="GO:0008270">
    <property type="term" value="F:zinc ion binding"/>
    <property type="evidence" value="ECO:0007669"/>
    <property type="project" value="UniProtKB-KW"/>
</dbReference>
<dbReference type="EMBL" id="LHPG02000005">
    <property type="protein sequence ID" value="PRW58098.1"/>
    <property type="molecule type" value="Genomic_DNA"/>
</dbReference>
<feature type="transmembrane region" description="Helical" evidence="6">
    <location>
        <begin position="319"/>
        <end position="343"/>
    </location>
</feature>
<dbReference type="Gene3D" id="6.10.140.2220">
    <property type="match status" value="1"/>
</dbReference>
<feature type="transmembrane region" description="Helical" evidence="6">
    <location>
        <begin position="586"/>
        <end position="607"/>
    </location>
</feature>
<keyword evidence="6" id="KW-0812">Transmembrane</keyword>
<evidence type="ECO:0000313" key="9">
    <source>
        <dbReference type="Proteomes" id="UP000239899"/>
    </source>
</evidence>
<dbReference type="AlphaFoldDB" id="A0A2P6TVL6"/>
<feature type="transmembrane region" description="Helical" evidence="6">
    <location>
        <begin position="355"/>
        <end position="379"/>
    </location>
</feature>
<sequence length="791" mass="84985">MDGRCLQPAGWELPPWLHSGWVVDSMATAAEEAQGWPFLRTGVPPRVGQRLYMNIIYLHDGSHPPAYTGRARMVGHVTEVLPAPPPGFYGFYSGQRSRLIAARLRQLRAELPALKRCMAEWCTCGLQHPLEEMVEQFGAQHGQRIRAKLRLSCDDEEDLEPQLGGEFDAELILDDSKENMWVLCKMSHAGFAQLPLVEAYPPGKRAHKCWIQEPDQPGVVREEHPVPPLRQEQCGHCGAVGGAKKRSQAAPGGGAASVILLKACSACRGVWYCFEECQRAAWPAHKADCKNARMPKPATGAAAAPFGTPQPQQLGSLELLFWLLVAAAPPIFAALLGVLARYLEVRTTPPFPPLHLTAVVILFSVPTMLLMHTIPSLLLTRWRRQRAQWQRQEAQLQAAQRRSGLHSKLEPQQDSRVQHTAAAQMQLAPMHVAAAEQSSSRSSPVGSARVLHEHGGGCALQHAPGDGSDRGERTVSSSGSSSSADNGDVADDGSQAEQLPPTPAAVAGLPRVQTLPGLSRLYDRHPRWHRTAVLLAVASSYTLVIVLLNAAPKLVDPPVVMLVSMFTVLGVALLGRLWLKAPLPRGLLPAATCMIGGAAMVLVPNILDGAGQPGSLTTGRGWLGFAAAVGALLGTIVYLVLLQAFKHADLSAVEVLWWLTGVVLTVVLPLSLIIDGTDWSAQFSGMNGKDWAALLVSACVAHVGSVLGIQLSTWKLGPATVSMFFSLRVITSVVASKVILGATIVQTPLQIAGVVLVALAITCYMALQWWEAHRRQVAAAKAAATGKQEAV</sequence>
<feature type="transmembrane region" description="Helical" evidence="6">
    <location>
        <begin position="558"/>
        <end position="579"/>
    </location>
</feature>
<reference evidence="8 9" key="1">
    <citation type="journal article" date="2018" name="Plant J.">
        <title>Genome sequences of Chlorella sorokiniana UTEX 1602 and Micractinium conductrix SAG 241.80: implications to maltose excretion by a green alga.</title>
        <authorList>
            <person name="Arriola M.B."/>
            <person name="Velmurugan N."/>
            <person name="Zhang Y."/>
            <person name="Plunkett M.H."/>
            <person name="Hondzo H."/>
            <person name="Barney B.M."/>
        </authorList>
    </citation>
    <scope>NUCLEOTIDE SEQUENCE [LARGE SCALE GENOMIC DNA]</scope>
    <source>
        <strain evidence="9">UTEX 1602</strain>
    </source>
</reference>
<gene>
    <name evidence="8" type="ORF">C2E21_3193</name>
</gene>
<keyword evidence="6" id="KW-1133">Transmembrane helix</keyword>
<evidence type="ECO:0000256" key="4">
    <source>
        <dbReference type="PROSITE-ProRule" id="PRU00134"/>
    </source>
</evidence>
<keyword evidence="6" id="KW-0472">Membrane</keyword>
<feature type="transmembrane region" description="Helical" evidence="6">
    <location>
        <begin position="725"/>
        <end position="745"/>
    </location>
</feature>
<evidence type="ECO:0000256" key="2">
    <source>
        <dbReference type="ARBA" id="ARBA00022771"/>
    </source>
</evidence>
<name>A0A2P6TVL6_CHLSO</name>
<feature type="domain" description="MYND-type" evidence="7">
    <location>
        <begin position="234"/>
        <end position="289"/>
    </location>
</feature>
<dbReference type="Pfam" id="PF01753">
    <property type="entry name" value="zf-MYND"/>
    <property type="match status" value="1"/>
</dbReference>
<comment type="caution">
    <text evidence="8">The sequence shown here is derived from an EMBL/GenBank/DDBJ whole genome shotgun (WGS) entry which is preliminary data.</text>
</comment>
<accession>A0A2P6TVL6</accession>